<keyword evidence="6" id="KW-0472">Membrane</keyword>
<sequence>MGGIVVKKAYTLGKHDKRFAYLISSVTGIVFLATPHRGSHYAKTLNNVLAAIPTAGPPRTYVTLLERHSAYIEDINGVFSDQCEDSDLILVSFYEAFATKLGFKKPLIVDKNSAILGHPKEIIAPMRADHNTICKFENDFDSNFLKLKEILKKLLPTSRPRDLGKISPENVREIQAILGIFDDANDDLYTHRLNSEMWDDCLATVSVTEGGYASRVLATANYFITSQRRTGTVKVWNAETCTQLRVINTGGPVRLITLNKAGMAVATVSTDNCSVWELLTGKRIYSWAKPTNAMILDVRFGRAVYELIVALHNDTVSRIDLRSGATVEYPIPPVVDPDFSYYGPPWRVALSPDLTNSQRLGVDGLP</sequence>
<dbReference type="SUPFAM" id="SSF50969">
    <property type="entry name" value="YVTN repeat-like/Quinoprotein amine dehydrogenase"/>
    <property type="match status" value="1"/>
</dbReference>
<comment type="caution">
    <text evidence="7">The sequence shown here is derived from an EMBL/GenBank/DDBJ whole genome shotgun (WGS) entry which is preliminary data.</text>
</comment>
<dbReference type="InterPro" id="IPR029058">
    <property type="entry name" value="AB_hydrolase_fold"/>
</dbReference>
<dbReference type="Gene3D" id="2.130.10.10">
    <property type="entry name" value="YVTN repeat-like/Quinoprotein amine dehydrogenase"/>
    <property type="match status" value="1"/>
</dbReference>
<proteinExistence type="predicted"/>
<dbReference type="GO" id="GO:0005783">
    <property type="term" value="C:endoplasmic reticulum"/>
    <property type="evidence" value="ECO:0007669"/>
    <property type="project" value="UniProtKB-SubCell"/>
</dbReference>
<dbReference type="InterPro" id="IPR015943">
    <property type="entry name" value="WD40/YVTN_repeat-like_dom_sf"/>
</dbReference>
<evidence type="ECO:0000256" key="4">
    <source>
        <dbReference type="ARBA" id="ARBA00022824"/>
    </source>
</evidence>
<gene>
    <name evidence="7" type="ORF">C8A03DRAFT_33070</name>
</gene>
<accession>A0AAN7CCR8</accession>
<name>A0AAN7CCR8_9PEZI</name>
<keyword evidence="5" id="KW-0496">Mitochondrion</keyword>
<dbReference type="Gene3D" id="3.40.50.1820">
    <property type="entry name" value="alpha/beta hydrolase"/>
    <property type="match status" value="1"/>
</dbReference>
<dbReference type="Proteomes" id="UP001303760">
    <property type="component" value="Unassembled WGS sequence"/>
</dbReference>
<dbReference type="PANTHER" id="PTHR48182:SF2">
    <property type="entry name" value="PROTEIN SERAC1"/>
    <property type="match status" value="1"/>
</dbReference>
<dbReference type="GO" id="GO:0016020">
    <property type="term" value="C:membrane"/>
    <property type="evidence" value="ECO:0007669"/>
    <property type="project" value="UniProtKB-SubCell"/>
</dbReference>
<organism evidence="7 8">
    <name type="scientific">Achaetomium macrosporum</name>
    <dbReference type="NCBI Taxonomy" id="79813"/>
    <lineage>
        <taxon>Eukaryota</taxon>
        <taxon>Fungi</taxon>
        <taxon>Dikarya</taxon>
        <taxon>Ascomycota</taxon>
        <taxon>Pezizomycotina</taxon>
        <taxon>Sordariomycetes</taxon>
        <taxon>Sordariomycetidae</taxon>
        <taxon>Sordariales</taxon>
        <taxon>Chaetomiaceae</taxon>
        <taxon>Achaetomium</taxon>
    </lineage>
</organism>
<comment type="subcellular location">
    <subcellularLocation>
        <location evidence="2">Endoplasmic reticulum</location>
    </subcellularLocation>
    <subcellularLocation>
        <location evidence="3">Membrane</location>
    </subcellularLocation>
    <subcellularLocation>
        <location evidence="1">Mitochondrion</location>
    </subcellularLocation>
</comment>
<evidence type="ECO:0000256" key="6">
    <source>
        <dbReference type="ARBA" id="ARBA00023136"/>
    </source>
</evidence>
<evidence type="ECO:0000256" key="2">
    <source>
        <dbReference type="ARBA" id="ARBA00004240"/>
    </source>
</evidence>
<keyword evidence="8" id="KW-1185">Reference proteome</keyword>
<evidence type="ECO:0000313" key="8">
    <source>
        <dbReference type="Proteomes" id="UP001303760"/>
    </source>
</evidence>
<evidence type="ECO:0000313" key="7">
    <source>
        <dbReference type="EMBL" id="KAK4238882.1"/>
    </source>
</evidence>
<dbReference type="InterPro" id="IPR052374">
    <property type="entry name" value="SERAC1"/>
</dbReference>
<dbReference type="AlphaFoldDB" id="A0AAN7CCR8"/>
<dbReference type="EMBL" id="MU860080">
    <property type="protein sequence ID" value="KAK4238882.1"/>
    <property type="molecule type" value="Genomic_DNA"/>
</dbReference>
<evidence type="ECO:0000256" key="3">
    <source>
        <dbReference type="ARBA" id="ARBA00004370"/>
    </source>
</evidence>
<evidence type="ECO:0000256" key="1">
    <source>
        <dbReference type="ARBA" id="ARBA00004173"/>
    </source>
</evidence>
<dbReference type="GO" id="GO:0005739">
    <property type="term" value="C:mitochondrion"/>
    <property type="evidence" value="ECO:0007669"/>
    <property type="project" value="UniProtKB-SubCell"/>
</dbReference>
<evidence type="ECO:0000256" key="5">
    <source>
        <dbReference type="ARBA" id="ARBA00023128"/>
    </source>
</evidence>
<reference evidence="7" key="2">
    <citation type="submission" date="2023-05" db="EMBL/GenBank/DDBJ databases">
        <authorList>
            <consortium name="Lawrence Berkeley National Laboratory"/>
            <person name="Steindorff A."/>
            <person name="Hensen N."/>
            <person name="Bonometti L."/>
            <person name="Westerberg I."/>
            <person name="Brannstrom I.O."/>
            <person name="Guillou S."/>
            <person name="Cros-Aarteil S."/>
            <person name="Calhoun S."/>
            <person name="Haridas S."/>
            <person name="Kuo A."/>
            <person name="Mondo S."/>
            <person name="Pangilinan J."/>
            <person name="Riley R."/>
            <person name="Labutti K."/>
            <person name="Andreopoulos B."/>
            <person name="Lipzen A."/>
            <person name="Chen C."/>
            <person name="Yanf M."/>
            <person name="Daum C."/>
            <person name="Ng V."/>
            <person name="Clum A."/>
            <person name="Ohm R."/>
            <person name="Martin F."/>
            <person name="Silar P."/>
            <person name="Natvig D."/>
            <person name="Lalanne C."/>
            <person name="Gautier V."/>
            <person name="Ament-Velasquez S.L."/>
            <person name="Kruys A."/>
            <person name="Hutchinson M.I."/>
            <person name="Powell A.J."/>
            <person name="Barry K."/>
            <person name="Miller A.N."/>
            <person name="Grigoriev I.V."/>
            <person name="Debuchy R."/>
            <person name="Gladieux P."/>
            <person name="Thoren M.H."/>
            <person name="Johannesson H."/>
        </authorList>
    </citation>
    <scope>NUCLEOTIDE SEQUENCE</scope>
    <source>
        <strain evidence="7">CBS 532.94</strain>
    </source>
</reference>
<reference evidence="7" key="1">
    <citation type="journal article" date="2023" name="Mol. Phylogenet. Evol.">
        <title>Genome-scale phylogeny and comparative genomics of the fungal order Sordariales.</title>
        <authorList>
            <person name="Hensen N."/>
            <person name="Bonometti L."/>
            <person name="Westerberg I."/>
            <person name="Brannstrom I.O."/>
            <person name="Guillou S."/>
            <person name="Cros-Aarteil S."/>
            <person name="Calhoun S."/>
            <person name="Haridas S."/>
            <person name="Kuo A."/>
            <person name="Mondo S."/>
            <person name="Pangilinan J."/>
            <person name="Riley R."/>
            <person name="LaButti K."/>
            <person name="Andreopoulos B."/>
            <person name="Lipzen A."/>
            <person name="Chen C."/>
            <person name="Yan M."/>
            <person name="Daum C."/>
            <person name="Ng V."/>
            <person name="Clum A."/>
            <person name="Steindorff A."/>
            <person name="Ohm R.A."/>
            <person name="Martin F."/>
            <person name="Silar P."/>
            <person name="Natvig D.O."/>
            <person name="Lalanne C."/>
            <person name="Gautier V."/>
            <person name="Ament-Velasquez S.L."/>
            <person name="Kruys A."/>
            <person name="Hutchinson M.I."/>
            <person name="Powell A.J."/>
            <person name="Barry K."/>
            <person name="Miller A.N."/>
            <person name="Grigoriev I.V."/>
            <person name="Debuchy R."/>
            <person name="Gladieux P."/>
            <person name="Hiltunen Thoren M."/>
            <person name="Johannesson H."/>
        </authorList>
    </citation>
    <scope>NUCLEOTIDE SEQUENCE</scope>
    <source>
        <strain evidence="7">CBS 532.94</strain>
    </source>
</reference>
<dbReference type="PANTHER" id="PTHR48182">
    <property type="entry name" value="PROTEIN SERAC1"/>
    <property type="match status" value="1"/>
</dbReference>
<dbReference type="InterPro" id="IPR011044">
    <property type="entry name" value="Quino_amine_DH_bsu"/>
</dbReference>
<keyword evidence="4" id="KW-0256">Endoplasmic reticulum</keyword>
<protein>
    <submittedName>
        <fullName evidence="7">Uncharacterized protein</fullName>
    </submittedName>
</protein>